<dbReference type="Proteomes" id="UP001311915">
    <property type="component" value="Unassembled WGS sequence"/>
</dbReference>
<gene>
    <name evidence="1" type="ORF">R3W88_003866</name>
</gene>
<sequence length="81" mass="9354">MGKKRKSLASSLDEVDRTMYSTFCSAANSLSQLYTQAMNQQKLSFLSCERHGMVLKFEVSMLSIPFRFFEDLRLAKIYLQS</sequence>
<dbReference type="PANTHER" id="PTHR33675">
    <property type="entry name" value="NUCLEAR RECEPTOR FAMILY 2 GROUP C PROTEIN"/>
    <property type="match status" value="1"/>
</dbReference>
<evidence type="ECO:0000313" key="1">
    <source>
        <dbReference type="EMBL" id="KAK4740169.1"/>
    </source>
</evidence>
<dbReference type="PANTHER" id="PTHR33675:SF7">
    <property type="entry name" value="HOLOCARBOXYLASE SYNTHETASE"/>
    <property type="match status" value="1"/>
</dbReference>
<comment type="caution">
    <text evidence="1">The sequence shown here is derived from an EMBL/GenBank/DDBJ whole genome shotgun (WGS) entry which is preliminary data.</text>
</comment>
<proteinExistence type="predicted"/>
<keyword evidence="2" id="KW-1185">Reference proteome</keyword>
<dbReference type="EMBL" id="JAWPEI010000001">
    <property type="protein sequence ID" value="KAK4740169.1"/>
    <property type="molecule type" value="Genomic_DNA"/>
</dbReference>
<dbReference type="AlphaFoldDB" id="A0AAV9MQD0"/>
<protein>
    <submittedName>
        <fullName evidence="1">Uncharacterized protein</fullName>
    </submittedName>
</protein>
<organism evidence="1 2">
    <name type="scientific">Solanum pinnatisectum</name>
    <name type="common">tansyleaf nightshade</name>
    <dbReference type="NCBI Taxonomy" id="50273"/>
    <lineage>
        <taxon>Eukaryota</taxon>
        <taxon>Viridiplantae</taxon>
        <taxon>Streptophyta</taxon>
        <taxon>Embryophyta</taxon>
        <taxon>Tracheophyta</taxon>
        <taxon>Spermatophyta</taxon>
        <taxon>Magnoliopsida</taxon>
        <taxon>eudicotyledons</taxon>
        <taxon>Gunneridae</taxon>
        <taxon>Pentapetalae</taxon>
        <taxon>asterids</taxon>
        <taxon>lamiids</taxon>
        <taxon>Solanales</taxon>
        <taxon>Solanaceae</taxon>
        <taxon>Solanoideae</taxon>
        <taxon>Solaneae</taxon>
        <taxon>Solanum</taxon>
    </lineage>
</organism>
<accession>A0AAV9MQD0</accession>
<name>A0AAV9MQD0_9SOLN</name>
<reference evidence="1 2" key="1">
    <citation type="submission" date="2023-10" db="EMBL/GenBank/DDBJ databases">
        <title>Genome-Wide Identification Analysis in wild type Solanum Pinnatisectum Reveals Some Genes Defensing Phytophthora Infestans.</title>
        <authorList>
            <person name="Sun C."/>
        </authorList>
    </citation>
    <scope>NUCLEOTIDE SEQUENCE [LARGE SCALE GENOMIC DNA]</scope>
    <source>
        <strain evidence="1">LQN</strain>
        <tissue evidence="1">Leaf</tissue>
    </source>
</reference>
<evidence type="ECO:0000313" key="2">
    <source>
        <dbReference type="Proteomes" id="UP001311915"/>
    </source>
</evidence>